<dbReference type="Gene3D" id="3.90.550.10">
    <property type="entry name" value="Spore Coat Polysaccharide Biosynthesis Protein SpsA, Chain A"/>
    <property type="match status" value="1"/>
</dbReference>
<dbReference type="InterPro" id="IPR050256">
    <property type="entry name" value="Glycosyltransferase_2"/>
</dbReference>
<dbReference type="InterPro" id="IPR029044">
    <property type="entry name" value="Nucleotide-diphossugar_trans"/>
</dbReference>
<feature type="domain" description="Glycosyltransferase 2-like" evidence="3">
    <location>
        <begin position="24"/>
        <end position="177"/>
    </location>
</feature>
<evidence type="ECO:0000313" key="5">
    <source>
        <dbReference type="Proteomes" id="UP001238496"/>
    </source>
</evidence>
<proteinExistence type="predicted"/>
<feature type="region of interest" description="Disordered" evidence="1">
    <location>
        <begin position="329"/>
        <end position="356"/>
    </location>
</feature>
<comment type="caution">
    <text evidence="4">The sequence shown here is derived from an EMBL/GenBank/DDBJ whole genome shotgun (WGS) entry which is preliminary data.</text>
</comment>
<reference evidence="4 5" key="1">
    <citation type="submission" date="2023-07" db="EMBL/GenBank/DDBJ databases">
        <title>Genomic Encyclopedia of Type Strains, Phase IV (KMG-IV): sequencing the most valuable type-strain genomes for metagenomic binning, comparative biology and taxonomic classification.</title>
        <authorList>
            <person name="Goeker M."/>
        </authorList>
    </citation>
    <scope>NUCLEOTIDE SEQUENCE [LARGE SCALE GENOMIC DNA]</scope>
    <source>
        <strain evidence="4 5">DSM 1111</strain>
    </source>
</reference>
<evidence type="ECO:0000259" key="3">
    <source>
        <dbReference type="Pfam" id="PF00535"/>
    </source>
</evidence>
<evidence type="ECO:0000256" key="1">
    <source>
        <dbReference type="SAM" id="MobiDB-lite"/>
    </source>
</evidence>
<protein>
    <submittedName>
        <fullName evidence="4">Glycosyltransferase involved in cell wall biosynthesis</fullName>
    </submittedName>
</protein>
<dbReference type="SUPFAM" id="SSF53448">
    <property type="entry name" value="Nucleotide-diphospho-sugar transferases"/>
    <property type="match status" value="1"/>
</dbReference>
<dbReference type="InterPro" id="IPR001173">
    <property type="entry name" value="Glyco_trans_2-like"/>
</dbReference>
<sequence length="356" mass="39294">MPEPQRYEQVPMSHSATPSLDIAVLLPCYNEAATIGQVVTDFRAALPEAKIYVYDNNSTDGTALKAMLAGATVVRERRQGKGHVVRRMFCDIDADIYIMADGDGTYGPADAEELIRTLITERADMVVGTRRGVHDDAGRQGHAFGNRLFNLLYRVLFGNDFTDILSGYRAFSRRYVKSFPAVSAGFEIETEMSVHASRLKLPVCEIELDYGRRPEGSHSKLSTFKDGFKILWMFAMLMKETRPFAFFGLIAAGLMGASLGFMAPVLFEFFTTGLVSRMPTWIAAMALTMMSFLSFTAALILDSVARSRAEQLRIHYLTLPALSTAKVQVEPVSATEKPKRERSPKTAAKGGSSRAA</sequence>
<gene>
    <name evidence="4" type="ORF">J2045_001180</name>
</gene>
<name>A0ABU0G4B6_9HYPH</name>
<dbReference type="EMBL" id="JAUSUW010000003">
    <property type="protein sequence ID" value="MDQ0420161.1"/>
    <property type="molecule type" value="Genomic_DNA"/>
</dbReference>
<evidence type="ECO:0000313" key="4">
    <source>
        <dbReference type="EMBL" id="MDQ0420161.1"/>
    </source>
</evidence>
<keyword evidence="5" id="KW-1185">Reference proteome</keyword>
<dbReference type="PANTHER" id="PTHR48090">
    <property type="entry name" value="UNDECAPRENYL-PHOSPHATE 4-DEOXY-4-FORMAMIDO-L-ARABINOSE TRANSFERASE-RELATED"/>
    <property type="match status" value="1"/>
</dbReference>
<dbReference type="CDD" id="cd04179">
    <property type="entry name" value="DPM_DPG-synthase_like"/>
    <property type="match status" value="1"/>
</dbReference>
<feature type="transmembrane region" description="Helical" evidence="2">
    <location>
        <begin position="244"/>
        <end position="267"/>
    </location>
</feature>
<evidence type="ECO:0000256" key="2">
    <source>
        <dbReference type="SAM" id="Phobius"/>
    </source>
</evidence>
<keyword evidence="2" id="KW-0812">Transmembrane</keyword>
<feature type="transmembrane region" description="Helical" evidence="2">
    <location>
        <begin position="279"/>
        <end position="301"/>
    </location>
</feature>
<dbReference type="Proteomes" id="UP001238496">
    <property type="component" value="Unassembled WGS sequence"/>
</dbReference>
<accession>A0ABU0G4B6</accession>
<dbReference type="PANTHER" id="PTHR48090:SF7">
    <property type="entry name" value="RFBJ PROTEIN"/>
    <property type="match status" value="1"/>
</dbReference>
<dbReference type="Pfam" id="PF00535">
    <property type="entry name" value="Glycos_transf_2"/>
    <property type="match status" value="1"/>
</dbReference>
<keyword evidence="2" id="KW-1133">Transmembrane helix</keyword>
<keyword evidence="2" id="KW-0472">Membrane</keyword>
<organism evidence="4 5">
    <name type="scientific">Peteryoungia aggregata LMG 23059</name>
    <dbReference type="NCBI Taxonomy" id="1368425"/>
    <lineage>
        <taxon>Bacteria</taxon>
        <taxon>Pseudomonadati</taxon>
        <taxon>Pseudomonadota</taxon>
        <taxon>Alphaproteobacteria</taxon>
        <taxon>Hyphomicrobiales</taxon>
        <taxon>Rhizobiaceae</taxon>
        <taxon>Peteryoungia</taxon>
    </lineage>
</organism>